<feature type="non-terminal residue" evidence="1">
    <location>
        <position position="415"/>
    </location>
</feature>
<organism evidence="1 2">
    <name type="scientific">Coprinellus micaceus</name>
    <name type="common">Glistening ink-cap mushroom</name>
    <name type="synonym">Coprinus micaceus</name>
    <dbReference type="NCBI Taxonomy" id="71717"/>
    <lineage>
        <taxon>Eukaryota</taxon>
        <taxon>Fungi</taxon>
        <taxon>Dikarya</taxon>
        <taxon>Basidiomycota</taxon>
        <taxon>Agaricomycotina</taxon>
        <taxon>Agaricomycetes</taxon>
        <taxon>Agaricomycetidae</taxon>
        <taxon>Agaricales</taxon>
        <taxon>Agaricineae</taxon>
        <taxon>Psathyrellaceae</taxon>
        <taxon>Coprinellus</taxon>
    </lineage>
</organism>
<dbReference type="SUPFAM" id="SSF56219">
    <property type="entry name" value="DNase I-like"/>
    <property type="match status" value="1"/>
</dbReference>
<comment type="caution">
    <text evidence="1">The sequence shown here is derived from an EMBL/GenBank/DDBJ whole genome shotgun (WGS) entry which is preliminary data.</text>
</comment>
<evidence type="ECO:0008006" key="3">
    <source>
        <dbReference type="Google" id="ProtNLM"/>
    </source>
</evidence>
<reference evidence="1 2" key="1">
    <citation type="journal article" date="2019" name="Nat. Ecol. Evol.">
        <title>Megaphylogeny resolves global patterns of mushroom evolution.</title>
        <authorList>
            <person name="Varga T."/>
            <person name="Krizsan K."/>
            <person name="Foldi C."/>
            <person name="Dima B."/>
            <person name="Sanchez-Garcia M."/>
            <person name="Sanchez-Ramirez S."/>
            <person name="Szollosi G.J."/>
            <person name="Szarkandi J.G."/>
            <person name="Papp V."/>
            <person name="Albert L."/>
            <person name="Andreopoulos W."/>
            <person name="Angelini C."/>
            <person name="Antonin V."/>
            <person name="Barry K.W."/>
            <person name="Bougher N.L."/>
            <person name="Buchanan P."/>
            <person name="Buyck B."/>
            <person name="Bense V."/>
            <person name="Catcheside P."/>
            <person name="Chovatia M."/>
            <person name="Cooper J."/>
            <person name="Damon W."/>
            <person name="Desjardin D."/>
            <person name="Finy P."/>
            <person name="Geml J."/>
            <person name="Haridas S."/>
            <person name="Hughes K."/>
            <person name="Justo A."/>
            <person name="Karasinski D."/>
            <person name="Kautmanova I."/>
            <person name="Kiss B."/>
            <person name="Kocsube S."/>
            <person name="Kotiranta H."/>
            <person name="LaButti K.M."/>
            <person name="Lechner B.E."/>
            <person name="Liimatainen K."/>
            <person name="Lipzen A."/>
            <person name="Lukacs Z."/>
            <person name="Mihaltcheva S."/>
            <person name="Morgado L.N."/>
            <person name="Niskanen T."/>
            <person name="Noordeloos M.E."/>
            <person name="Ohm R.A."/>
            <person name="Ortiz-Santana B."/>
            <person name="Ovrebo C."/>
            <person name="Racz N."/>
            <person name="Riley R."/>
            <person name="Savchenko A."/>
            <person name="Shiryaev A."/>
            <person name="Soop K."/>
            <person name="Spirin V."/>
            <person name="Szebenyi C."/>
            <person name="Tomsovsky M."/>
            <person name="Tulloss R.E."/>
            <person name="Uehling J."/>
            <person name="Grigoriev I.V."/>
            <person name="Vagvolgyi C."/>
            <person name="Papp T."/>
            <person name="Martin F.M."/>
            <person name="Miettinen O."/>
            <person name="Hibbett D.S."/>
            <person name="Nagy L.G."/>
        </authorList>
    </citation>
    <scope>NUCLEOTIDE SEQUENCE [LARGE SCALE GENOMIC DNA]</scope>
    <source>
        <strain evidence="1 2">FP101781</strain>
    </source>
</reference>
<accession>A0A4Y7S0M4</accession>
<dbReference type="EMBL" id="QPFP01000383">
    <property type="protein sequence ID" value="TEB14657.1"/>
    <property type="molecule type" value="Genomic_DNA"/>
</dbReference>
<dbReference type="InterPro" id="IPR036691">
    <property type="entry name" value="Endo/exonu/phosph_ase_sf"/>
</dbReference>
<protein>
    <recommendedName>
        <fullName evidence="3">Endonuclease/exonuclease/phosphatase domain-containing protein</fullName>
    </recommendedName>
</protein>
<proteinExistence type="predicted"/>
<dbReference type="OrthoDB" id="412006at2759"/>
<keyword evidence="2" id="KW-1185">Reference proteome</keyword>
<gene>
    <name evidence="1" type="ORF">FA13DRAFT_1651748</name>
</gene>
<name>A0A4Y7S0M4_COPMI</name>
<dbReference type="Gene3D" id="3.60.10.10">
    <property type="entry name" value="Endonuclease/exonuclease/phosphatase"/>
    <property type="match status" value="1"/>
</dbReference>
<evidence type="ECO:0000313" key="2">
    <source>
        <dbReference type="Proteomes" id="UP000298030"/>
    </source>
</evidence>
<dbReference type="AlphaFoldDB" id="A0A4Y7S0M4"/>
<sequence length="415" mass="46986">MALRTIRILSFNIAKSWDQLVVLLESQCKSFDIVFLQEPPWRLIRHAPSATNKEGTEVRGSPRHPKWTCMVPPVQADEHPRVMAYVSRRLDALRPTFRRDLVDDRDVMVLSLFAGNEAMHLMNVYSDNQHRGINLIAARADSLPGLDYMAGDFNCHGPQEWDEGVPNHPGAAVTLLETAARLGVEYSAPVNPGPTYVSRADENIRSVIDLVFVPPADSLAAAPLRDQLLKGGSDHFPLSNVLPLRQNVEKITGRTLKEDAEVPFFQQIEQGIPPLRGQFQLGTPEGVEALSEAIANVFSDAWMAHSEEYIITPRSKKWWTGECQTAYDAWKADDSAETRANFRRTVKTTRRDFFDERIKEIAETNKRPWDLMDWVKERKNPPCEAIHYNGEPCHDLDKLWDALHGTYNAANDRPV</sequence>
<evidence type="ECO:0000313" key="1">
    <source>
        <dbReference type="EMBL" id="TEB14657.1"/>
    </source>
</evidence>
<dbReference type="Proteomes" id="UP000298030">
    <property type="component" value="Unassembled WGS sequence"/>
</dbReference>
<dbReference type="STRING" id="71717.A0A4Y7S0M4"/>